<name>A0A151WTY9_9HYME</name>
<proteinExistence type="predicted"/>
<reference evidence="1 2" key="1">
    <citation type="submission" date="2015-09" db="EMBL/GenBank/DDBJ databases">
        <title>Trachymyrmex zeteki WGS genome.</title>
        <authorList>
            <person name="Nygaard S."/>
            <person name="Hu H."/>
            <person name="Boomsma J."/>
            <person name="Zhang G."/>
        </authorList>
    </citation>
    <scope>NUCLEOTIDE SEQUENCE [LARGE SCALE GENOMIC DNA]</scope>
    <source>
        <strain evidence="1">Tzet28-1</strain>
        <tissue evidence="1">Whole body</tissue>
    </source>
</reference>
<evidence type="ECO:0000313" key="1">
    <source>
        <dbReference type="EMBL" id="KYQ51211.1"/>
    </source>
</evidence>
<protein>
    <submittedName>
        <fullName evidence="1">Uncharacterized protein</fullName>
    </submittedName>
</protein>
<gene>
    <name evidence="1" type="ORF">ALC60_09676</name>
</gene>
<dbReference type="Proteomes" id="UP000075809">
    <property type="component" value="Unassembled WGS sequence"/>
</dbReference>
<dbReference type="AlphaFoldDB" id="A0A151WTY9"/>
<evidence type="ECO:0000313" key="2">
    <source>
        <dbReference type="Proteomes" id="UP000075809"/>
    </source>
</evidence>
<dbReference type="EMBL" id="KQ982753">
    <property type="protein sequence ID" value="KYQ51211.1"/>
    <property type="molecule type" value="Genomic_DNA"/>
</dbReference>
<accession>A0A151WTY9</accession>
<keyword evidence="2" id="KW-1185">Reference proteome</keyword>
<sequence length="54" mass="6160">MIKIHELRFELIDHPSLCHPPPARHRAARRALVTPTYSPLLANTPSELLVVFSF</sequence>
<organism evidence="1 2">
    <name type="scientific">Mycetomoellerius zeteki</name>
    <dbReference type="NCBI Taxonomy" id="64791"/>
    <lineage>
        <taxon>Eukaryota</taxon>
        <taxon>Metazoa</taxon>
        <taxon>Ecdysozoa</taxon>
        <taxon>Arthropoda</taxon>
        <taxon>Hexapoda</taxon>
        <taxon>Insecta</taxon>
        <taxon>Pterygota</taxon>
        <taxon>Neoptera</taxon>
        <taxon>Endopterygota</taxon>
        <taxon>Hymenoptera</taxon>
        <taxon>Apocrita</taxon>
        <taxon>Aculeata</taxon>
        <taxon>Formicoidea</taxon>
        <taxon>Formicidae</taxon>
        <taxon>Myrmicinae</taxon>
        <taxon>Mycetomoellerius</taxon>
    </lineage>
</organism>